<evidence type="ECO:0000256" key="5">
    <source>
        <dbReference type="ARBA" id="ARBA00022729"/>
    </source>
</evidence>
<feature type="signal peptide" evidence="17">
    <location>
        <begin position="1"/>
        <end position="17"/>
    </location>
</feature>
<dbReference type="GO" id="GO:0030155">
    <property type="term" value="P:regulation of cell adhesion"/>
    <property type="evidence" value="ECO:0007669"/>
    <property type="project" value="InterPro"/>
</dbReference>
<feature type="disulfide bond" evidence="14">
    <location>
        <begin position="397"/>
        <end position="409"/>
    </location>
</feature>
<keyword evidence="23" id="KW-1185">Reference proteome</keyword>
<feature type="disulfide bond" evidence="14">
    <location>
        <begin position="1063"/>
        <end position="1072"/>
    </location>
</feature>
<feature type="domain" description="Laminin G" evidence="18">
    <location>
        <begin position="2299"/>
        <end position="2473"/>
    </location>
</feature>
<dbReference type="PANTHER" id="PTHR10574">
    <property type="entry name" value="NETRIN/LAMININ-RELATED"/>
    <property type="match status" value="1"/>
</dbReference>
<evidence type="ECO:0000256" key="7">
    <source>
        <dbReference type="ARBA" id="ARBA00022869"/>
    </source>
</evidence>
<dbReference type="SMART" id="SM00281">
    <property type="entry name" value="LamB"/>
    <property type="match status" value="2"/>
</dbReference>
<dbReference type="SMART" id="SM00136">
    <property type="entry name" value="LamNT"/>
    <property type="match status" value="1"/>
</dbReference>
<evidence type="ECO:0000256" key="2">
    <source>
        <dbReference type="ARBA" id="ARBA00004302"/>
    </source>
</evidence>
<dbReference type="GO" id="GO:0007155">
    <property type="term" value="P:cell adhesion"/>
    <property type="evidence" value="ECO:0007669"/>
    <property type="project" value="UniProtKB-KW"/>
</dbReference>
<feature type="domain" description="Laminin EGF-like" evidence="19">
    <location>
        <begin position="740"/>
        <end position="788"/>
    </location>
</feature>
<dbReference type="InterPro" id="IPR000742">
    <property type="entry name" value="EGF"/>
</dbReference>
<dbReference type="InterPro" id="IPR050440">
    <property type="entry name" value="Laminin/Netrin_ECM"/>
</dbReference>
<feature type="coiled-coil region" evidence="15">
    <location>
        <begin position="1792"/>
        <end position="1819"/>
    </location>
</feature>
<keyword evidence="12 14" id="KW-0424">Laminin EGF-like domain</keyword>
<feature type="coiled-coil region" evidence="15">
    <location>
        <begin position="1864"/>
        <end position="1915"/>
    </location>
</feature>
<dbReference type="FunFam" id="2.10.25.10:FF:000051">
    <property type="entry name" value="Laminin subunit alpha 4"/>
    <property type="match status" value="1"/>
</dbReference>
<dbReference type="CDD" id="cd00055">
    <property type="entry name" value="EGF_Lam"/>
    <property type="match status" value="14"/>
</dbReference>
<feature type="disulfide bond" evidence="14">
    <location>
        <begin position="1496"/>
        <end position="1508"/>
    </location>
</feature>
<evidence type="ECO:0000259" key="21">
    <source>
        <dbReference type="PROSITE" id="PS51117"/>
    </source>
</evidence>
<dbReference type="PROSITE" id="PS51117">
    <property type="entry name" value="LAMININ_NTER"/>
    <property type="match status" value="1"/>
</dbReference>
<feature type="domain" description="Laminin IV type A" evidence="20">
    <location>
        <begin position="1169"/>
        <end position="1356"/>
    </location>
</feature>
<dbReference type="InterPro" id="IPR009254">
    <property type="entry name" value="Laminin_aI"/>
</dbReference>
<feature type="domain" description="Laminin G" evidence="18">
    <location>
        <begin position="2478"/>
        <end position="2663"/>
    </location>
</feature>
<feature type="domain" description="Laminin EGF-like" evidence="19">
    <location>
        <begin position="996"/>
        <end position="1041"/>
    </location>
</feature>
<dbReference type="FunFam" id="2.10.25.10:FF:000242">
    <property type="entry name" value="Laminin subunit alpha 1"/>
    <property type="match status" value="1"/>
</dbReference>
<feature type="disulfide bond" evidence="14">
    <location>
        <begin position="1014"/>
        <end position="1023"/>
    </location>
</feature>
<dbReference type="FunFam" id="2.170.300.10:FF:000026">
    <property type="entry name" value="laminin subunit alpha-2 isoform X2"/>
    <property type="match status" value="1"/>
</dbReference>
<feature type="disulfide bond" evidence="14">
    <location>
        <begin position="1498"/>
        <end position="1515"/>
    </location>
</feature>
<dbReference type="PRINTS" id="PR00011">
    <property type="entry name" value="EGFLAMININ"/>
</dbReference>
<dbReference type="FunFam" id="2.60.120.200:FF:000098">
    <property type="entry name" value="Laminin subunit alpha 1"/>
    <property type="match status" value="1"/>
</dbReference>
<feature type="disulfide bond" evidence="14">
    <location>
        <begin position="1088"/>
        <end position="1100"/>
    </location>
</feature>
<keyword evidence="11" id="KW-0325">Glycoprotein</keyword>
<comment type="caution">
    <text evidence="22">The sequence shown here is derived from an EMBL/GenBank/DDBJ whole genome shotgun (WGS) entry which is preliminary data.</text>
</comment>
<feature type="domain" description="Laminin G" evidence="18">
    <location>
        <begin position="2110"/>
        <end position="2289"/>
    </location>
</feature>
<feature type="disulfide bond" evidence="13">
    <location>
        <begin position="2636"/>
        <end position="2663"/>
    </location>
</feature>
<dbReference type="FunFam" id="2.10.25.10:FF:000106">
    <property type="entry name" value="Heparan sulfate proteoglycan 2"/>
    <property type="match status" value="1"/>
</dbReference>
<proteinExistence type="predicted"/>
<dbReference type="FunFam" id="2.10.25.10:FF:000188">
    <property type="entry name" value="Laminin subunit gamma 2"/>
    <property type="match status" value="1"/>
</dbReference>
<dbReference type="GO" id="GO:0005576">
    <property type="term" value="C:extracellular region"/>
    <property type="evidence" value="ECO:0007669"/>
    <property type="project" value="UniProtKB-ARBA"/>
</dbReference>
<dbReference type="Pfam" id="PF00053">
    <property type="entry name" value="EGF_laminin"/>
    <property type="match status" value="13"/>
</dbReference>
<dbReference type="InterPro" id="IPR013320">
    <property type="entry name" value="ConA-like_dom_sf"/>
</dbReference>
<dbReference type="SMART" id="SM00180">
    <property type="entry name" value="EGF_Lam"/>
    <property type="match status" value="15"/>
</dbReference>
<organism evidence="22 23">
    <name type="scientific">Anguilla anguilla</name>
    <name type="common">European freshwater eel</name>
    <name type="synonym">Muraena anguilla</name>
    <dbReference type="NCBI Taxonomy" id="7936"/>
    <lineage>
        <taxon>Eukaryota</taxon>
        <taxon>Metazoa</taxon>
        <taxon>Chordata</taxon>
        <taxon>Craniata</taxon>
        <taxon>Vertebrata</taxon>
        <taxon>Euteleostomi</taxon>
        <taxon>Actinopterygii</taxon>
        <taxon>Neopterygii</taxon>
        <taxon>Teleostei</taxon>
        <taxon>Anguilliformes</taxon>
        <taxon>Anguillidae</taxon>
        <taxon>Anguilla</taxon>
    </lineage>
</organism>
<feature type="domain" description="Laminin EGF-like" evidence="19">
    <location>
        <begin position="397"/>
        <end position="453"/>
    </location>
</feature>
<feature type="compositionally biased region" description="Pro residues" evidence="16">
    <location>
        <begin position="2685"/>
        <end position="2694"/>
    </location>
</feature>
<sequence length="3083" mass="335350">MKGYIVIVLLCASSVECQQRGLFPAILNLASNAEISTNATCGEPEPEMYCKLVEHVPRHRIRNPQCRTCDSQSANLKERHPITNAIDGTNQWWQSPSIKNGRQFHWVTITLDLRQVFQVAYFIIKAANSPRPGNWILERSLDGVEYQPWQYYAISDTECLSRYNITPRLGPPTYKRDDEVICTSYYSRLVPLEHGEIHTSLINGRPSADDLTPELLEFTSARYIRLRLQRIRTLNADLMTLSYRDPKEVDPIVTRRYYYSIKDISVGGMCICYGHAQSCPWDPVTKKLQCVCEHNTCGESCNECCPGYHQQPWQPGTLSEGNTCEKCNCHNKAEDCYYNQTVADSKMSMNTLGQFVGGGVCLNCSQNTGGVNCETCADSFYRPHKMSPYDEFPCVECLCDPNGSLTPNCIKDDNHAKPEKGLLAGQCPCKEGFAGERCDRCAFGYRDFPLCTRCNCSLDGSVNVDPCAACVCKENVMGGDCDLCKQGFYNLQGSNPEGCTECFCFGVSDVCESTLWSTVQVVATDGWLLPAPQTDSIYSPPVIDEDNHITLVNVTGSRTSHFLSSWAAPERFLGNKLASYGGFLSYAVSYDISVENVDKSLPSRFDVVIEGNGRALRQVAPQLLLLTPLKEQRVAVELVPRNFVDLRTGREVDRDELMTILANVGRLLVRAHFNTSSEGPLRLKIVSLDMADPNAATPKHALGVEQCECPWGYSGTSCEDCVSGFYRVGGILFGGNCLQCECNDHASECDANGVCRDCTHNTTGAHCDQCLPGFYGDPTEGTPEDCQRCACPLTVESNNFSPTCHLNGPGEVICDQCQRGYTGAWCDRCANGYYGDPTVAGQGCALCECSGNVDPLQPGHCDPRTGECLMCTGHTAGRHCQRCQDGYFGDAVVAKDCQACGCHGNGSYSTICNVTTGHCECKPNVVGEKCDQCQAGYHGLLTGTGCVACNCSQAGSLSPECDEEGRCGCVPGVTGDKCDRCQHGYYDFQDNGCTACDCAHTHDNCDSETGECICPPHTRGQKCELCEEDHWGHDTVTGCKPCDCSTAGSSLTRCDLLSGQCQCNPEFTGRKCDSCAMGYRAFPECTSCNCNVNGTREEFCDEKLGVCGCEDNCVCKDNVGGPGCDECRRGTFGLASHNPAGCSPCFCFGVSTDCEELGGLVRAEITVGEELEPLRVVSQSNLTGTLDGVFLHDSDVLLDASLVHSSSLAGPYYWRLPAKFQGNKLLSYGGRLRYAVAFFALDGSGLVNFEPQVLIRGGHLRKLVIYLDMPTPENGVKTTQEVPLIEHKWKYFNSVSDQAVSHSDFMSVLSSVEYVIVKASYGSGMQQSRISNVSLDTAVEAEEGPAGAEQARFVEICECPRDTRACPARKPLSELNPRGPRPLIQPCVPCQCNNHSLACDLDTGKCQGCQHNTVGDHCNLCAPGYYGKVEGSISDCSLCACPHGNKKSFSPSCVLEGQDDYRCDACQPGYEGQHCERCSVGYYGNPTEPDGQCQPCRCSSTGSLHPRCDTLTGQCQCKAGVRGHLCEECEERHVLSGDQCISCNDECTGVLLDSLDDLEKSANSFNFTGVILAPYSLLVSLENTTQEVKALLSPEMSPSYLLSRAEEQLENVSKDIDRLQQKTTQMHADAEDLSQSSERRLTQGEKLLQLIAKVQAATHALEEASRSLNDTLGDELDENNGTQLAEQVLDTLETMRGMELSYWNATASDELSAALAILQQVLKDFHEPQQPARDLAQTIGTVLSERSLQLQDAQALLTTASANNNRTAQLLQTASSNLKDFHDLRGNVSQLSQEATADLDEAQDALADAVNMVEDLVNVTSQLEDARGELELWNPALRKQVDTLVMQMKMKDVLELVYSAEDHAEELSAEARSLQSSLSDVRNVSVNATSAVQANSNIRSDVQEAESRAQAANATAAAAFNLTMLSDGSVSDLGIRVLRRSTEILEESVALNNETVGLMANMSAVKERLNSTRENVSNISRRFAETSAILWSMPNGTGEKVLEAKEQTAAVNASLLSALQRLEDINQRLEESSLAMDRANASVRNANELVNSSEETASAAESKLREAETRAERLFDRLKPLKTLGEHLSRNLSEIKELINQARKQAASIKVAVSAEGDCVRVYRPEVTSSNYNTLTLTVKTSEPDNLLFYMGSSSSVDFMALEMRRGKVAFLWDAGSGHAKLEYPDIQIDNNKWHRIHATRFGKQGSLTVQELKSDENPVVKTTSPGSATVLDVSKSTLVFVGGLGGQIKKSAAVKMTQFKGCMGEASLNGKDIGLWNYIEREGKCGGCFMSPQAEETAFHFDGSGYSVVEKPLRSTATHIVMLFKTFSPNGLLLYLASNGTRDFLSIELVEGKVRLTFELGSGPLTLTTTKAYNTGNWYKIALQRNKRKGYLSVMAAYAPSERETVEGESPGAASDLNRSDRDPIYIGGLPSSRPIRRQVVARSYVGCIKNMEIARTNFDLLRDAYGVRKGCVLQPIRSVTILNEGFLELPPMTLGPQSELMATFSTRNDTGIILAGFNKAGGRKRRQTRQPFLAVMLVHGQLEVHLNVAEGGSVHKVVVRSDAGAFNDGQDHSVILQRNKRTVTVLVDEGHQGTVKLGTASEKISLILSRLYMGGVPPGEGTDLLKTTVSFYGCIKDIAVNTELLDLSSALRYQNVDMDSCLLEERPKRVVLPDDGDLESEPTPNPVQPPAVAPTEQSTLPLVPATCGAADQTGTIPEAHQFGLSRHSHMILNFGHQTVRKSFSIQLSVRTFASSGLLFYMANPNQVDYATVQLLGGRVFFTCDLGKSSATATLPDPINDGQWHTVKADFGKKSVMVSVDGQASAPAQAKGKASTLDVEGKLYLGGLPQDYMAKNIGNVTHSLAGCVRNVVLNKASLDTQRPASAYATSLCFTEAQDGTFFNGTGYAAFVKEGYKVGSDVAVGLEFRTTEQSGVLLGVSSAKVDAIGLELVNGQVVFHVNNGAGRISATYTPRGAVPLCDGRWHSLLANKNKYGLSLTVDGAMVHTDNPHSQSTSADTNDPVYVGGYPGDVKQNCLTTDAPFRGCMRKFRLIKGHQAEAHDFSSAFLLQGVFPHSCPGRTL</sequence>
<dbReference type="FunFam" id="2.10.25.10:FF:000069">
    <property type="entry name" value="Laminin subunit alpha 1"/>
    <property type="match status" value="1"/>
</dbReference>
<dbReference type="PROSITE" id="PS50027">
    <property type="entry name" value="EGF_LAM_2"/>
    <property type="match status" value="13"/>
</dbReference>
<keyword evidence="7" id="KW-0084">Basement membrane</keyword>
<feature type="domain" description="Laminin EGF-like" evidence="19">
    <location>
        <begin position="1042"/>
        <end position="1087"/>
    </location>
</feature>
<dbReference type="EMBL" id="JAFIRN010000004">
    <property type="protein sequence ID" value="KAG5851005.1"/>
    <property type="molecule type" value="Genomic_DNA"/>
</dbReference>
<dbReference type="Gene3D" id="2.170.300.10">
    <property type="entry name" value="Tie2 ligand-binding domain superfamily"/>
    <property type="match status" value="2"/>
</dbReference>
<feature type="disulfide bond" evidence="14">
    <location>
        <begin position="871"/>
        <end position="880"/>
    </location>
</feature>
<dbReference type="SUPFAM" id="SSF57196">
    <property type="entry name" value="EGF/Laminin"/>
    <property type="match status" value="12"/>
</dbReference>
<dbReference type="InterPro" id="IPR001791">
    <property type="entry name" value="Laminin_G"/>
</dbReference>
<feature type="domain" description="Laminin G" evidence="18">
    <location>
        <begin position="2898"/>
        <end position="3078"/>
    </location>
</feature>
<evidence type="ECO:0000256" key="8">
    <source>
        <dbReference type="ARBA" id="ARBA00022889"/>
    </source>
</evidence>
<feature type="disulfide bond" evidence="14">
    <location>
        <begin position="1466"/>
        <end position="1475"/>
    </location>
</feature>
<dbReference type="GO" id="GO:0043256">
    <property type="term" value="C:laminin complex"/>
    <property type="evidence" value="ECO:0007669"/>
    <property type="project" value="UniProtKB-ARBA"/>
</dbReference>
<dbReference type="FunFam" id="2.60.120.200:FF:000119">
    <property type="entry name" value="Laminin subunit alpha 1"/>
    <property type="match status" value="1"/>
</dbReference>
<dbReference type="Pfam" id="PF00055">
    <property type="entry name" value="Laminin_N"/>
    <property type="match status" value="1"/>
</dbReference>
<dbReference type="GO" id="GO:0007411">
    <property type="term" value="P:axon guidance"/>
    <property type="evidence" value="ECO:0007669"/>
    <property type="project" value="TreeGrafter"/>
</dbReference>
<feature type="disulfide bond" evidence="14">
    <location>
        <begin position="949"/>
        <end position="961"/>
    </location>
</feature>
<evidence type="ECO:0000259" key="18">
    <source>
        <dbReference type="PROSITE" id="PS50025"/>
    </source>
</evidence>
<feature type="disulfide bond" evidence="14">
    <location>
        <begin position="817"/>
        <end position="826"/>
    </location>
</feature>
<dbReference type="PANTHER" id="PTHR10574:SF409">
    <property type="entry name" value="LAMININ SUBUNIT ALPHA-1"/>
    <property type="match status" value="1"/>
</dbReference>
<dbReference type="Pfam" id="PF24973">
    <property type="entry name" value="EGF_LMN_ATRN"/>
    <property type="match status" value="2"/>
</dbReference>
<dbReference type="Pfam" id="PF06009">
    <property type="entry name" value="Laminin_II"/>
    <property type="match status" value="1"/>
</dbReference>
<feature type="domain" description="Laminin G" evidence="18">
    <location>
        <begin position="2721"/>
        <end position="2893"/>
    </location>
</feature>
<feature type="disulfide bond" evidence="14">
    <location>
        <begin position="900"/>
        <end position="912"/>
    </location>
</feature>
<feature type="disulfide bond" evidence="14">
    <location>
        <begin position="921"/>
        <end position="930"/>
    </location>
</feature>
<feature type="disulfide bond" evidence="14">
    <location>
        <begin position="969"/>
        <end position="978"/>
    </location>
</feature>
<dbReference type="SMART" id="SM00282">
    <property type="entry name" value="LamG"/>
    <property type="match status" value="5"/>
</dbReference>
<feature type="domain" description="Laminin EGF-like" evidence="19">
    <location>
        <begin position="1439"/>
        <end position="1495"/>
    </location>
</feature>
<dbReference type="Pfam" id="PF00054">
    <property type="entry name" value="Laminin_G_1"/>
    <property type="match status" value="4"/>
</dbReference>
<evidence type="ECO:0000313" key="23">
    <source>
        <dbReference type="Proteomes" id="UP001044222"/>
    </source>
</evidence>
<dbReference type="GO" id="GO:0030334">
    <property type="term" value="P:regulation of cell migration"/>
    <property type="evidence" value="ECO:0007669"/>
    <property type="project" value="InterPro"/>
</dbReference>
<keyword evidence="4" id="KW-0272">Extracellular matrix</keyword>
<feature type="chain" id="PRO_5038779675" description="Laminin subunit alpha-1" evidence="17">
    <location>
        <begin position="18"/>
        <end position="3083"/>
    </location>
</feature>
<feature type="disulfide bond" evidence="14">
    <location>
        <begin position="902"/>
        <end position="919"/>
    </location>
</feature>
<name>A0A9D3MPF0_ANGAN</name>
<feature type="disulfide bond" evidence="14">
    <location>
        <begin position="1409"/>
        <end position="1418"/>
    </location>
</feature>
<dbReference type="SMART" id="SM00181">
    <property type="entry name" value="EGF"/>
    <property type="match status" value="9"/>
</dbReference>
<evidence type="ECO:0000256" key="17">
    <source>
        <dbReference type="SAM" id="SignalP"/>
    </source>
</evidence>
<reference evidence="22" key="1">
    <citation type="submission" date="2021-01" db="EMBL/GenBank/DDBJ databases">
        <title>A chromosome-scale assembly of European eel, Anguilla anguilla.</title>
        <authorList>
            <person name="Henkel C."/>
            <person name="Jong-Raadsen S.A."/>
            <person name="Dufour S."/>
            <person name="Weltzien F.-A."/>
            <person name="Palstra A.P."/>
            <person name="Pelster B."/>
            <person name="Spaink H.P."/>
            <person name="Van Den Thillart G.E."/>
            <person name="Jansen H."/>
            <person name="Zahm M."/>
            <person name="Klopp C."/>
            <person name="Cedric C."/>
            <person name="Louis A."/>
            <person name="Berthelot C."/>
            <person name="Parey E."/>
            <person name="Roest Crollius H."/>
            <person name="Montfort J."/>
            <person name="Robinson-Rechavi M."/>
            <person name="Bucao C."/>
            <person name="Bouchez O."/>
            <person name="Gislard M."/>
            <person name="Lluch J."/>
            <person name="Milhes M."/>
            <person name="Lampietro C."/>
            <person name="Lopez Roques C."/>
            <person name="Donnadieu C."/>
            <person name="Braasch I."/>
            <person name="Desvignes T."/>
            <person name="Postlethwait J."/>
            <person name="Bobe J."/>
            <person name="Guiguen Y."/>
            <person name="Dirks R."/>
        </authorList>
    </citation>
    <scope>NUCLEOTIDE SEQUENCE</scope>
    <source>
        <strain evidence="22">Tag_6206</strain>
        <tissue evidence="22">Liver</tissue>
    </source>
</reference>
<feature type="domain" description="Laminin EGF-like" evidence="19">
    <location>
        <begin position="949"/>
        <end position="995"/>
    </location>
</feature>
<evidence type="ECO:0000259" key="20">
    <source>
        <dbReference type="PROSITE" id="PS51115"/>
    </source>
</evidence>
<dbReference type="GO" id="GO:0009888">
    <property type="term" value="P:tissue development"/>
    <property type="evidence" value="ECO:0007669"/>
    <property type="project" value="TreeGrafter"/>
</dbReference>
<dbReference type="Pfam" id="PF00052">
    <property type="entry name" value="Laminin_B"/>
    <property type="match status" value="2"/>
</dbReference>
<evidence type="ECO:0008006" key="24">
    <source>
        <dbReference type="Google" id="ProtNLM"/>
    </source>
</evidence>
<dbReference type="PROSITE" id="PS01248">
    <property type="entry name" value="EGF_LAM_1"/>
    <property type="match status" value="5"/>
</dbReference>
<evidence type="ECO:0000313" key="22">
    <source>
        <dbReference type="EMBL" id="KAG5851005.1"/>
    </source>
</evidence>
<feature type="coiled-coil region" evidence="15">
    <location>
        <begin position="2012"/>
        <end position="2112"/>
    </location>
</feature>
<dbReference type="GO" id="GO:0005201">
    <property type="term" value="F:extracellular matrix structural constituent"/>
    <property type="evidence" value="ECO:0007669"/>
    <property type="project" value="TreeGrafter"/>
</dbReference>
<evidence type="ECO:0000256" key="10">
    <source>
        <dbReference type="ARBA" id="ARBA00023157"/>
    </source>
</evidence>
<feature type="disulfide bond" evidence="14">
    <location>
        <begin position="1517"/>
        <end position="1526"/>
    </location>
</feature>
<evidence type="ECO:0000256" key="6">
    <source>
        <dbReference type="ARBA" id="ARBA00022737"/>
    </source>
</evidence>
<evidence type="ECO:0000259" key="19">
    <source>
        <dbReference type="PROSITE" id="PS50027"/>
    </source>
</evidence>
<keyword evidence="3" id="KW-0964">Secreted</keyword>
<feature type="domain" description="Laminin IV type A" evidence="20">
    <location>
        <begin position="522"/>
        <end position="706"/>
    </location>
</feature>
<dbReference type="FunFam" id="2.10.25.10:FF:000189">
    <property type="entry name" value="Laminin subunit alpha 2"/>
    <property type="match status" value="1"/>
</dbReference>
<feature type="disulfide bond" evidence="14">
    <location>
        <begin position="883"/>
        <end position="897"/>
    </location>
</feature>
<dbReference type="GO" id="GO:0043010">
    <property type="term" value="P:camera-type eye development"/>
    <property type="evidence" value="ECO:0007669"/>
    <property type="project" value="TreeGrafter"/>
</dbReference>
<keyword evidence="9 15" id="KW-0175">Coiled coil</keyword>
<feature type="domain" description="Laminin EGF-like" evidence="19">
    <location>
        <begin position="1088"/>
        <end position="1144"/>
    </location>
</feature>
<dbReference type="PROSITE" id="PS50025">
    <property type="entry name" value="LAM_G_DOMAIN"/>
    <property type="match status" value="5"/>
</dbReference>
<dbReference type="InterPro" id="IPR010307">
    <property type="entry name" value="Laminin_dom_II"/>
</dbReference>
<evidence type="ECO:0000256" key="16">
    <source>
        <dbReference type="SAM" id="MobiDB-lite"/>
    </source>
</evidence>
<dbReference type="Proteomes" id="UP001044222">
    <property type="component" value="Unassembled WGS sequence"/>
</dbReference>
<feature type="domain" description="Laminin EGF-like" evidence="19">
    <location>
        <begin position="900"/>
        <end position="948"/>
    </location>
</feature>
<dbReference type="InterPro" id="IPR056863">
    <property type="entry name" value="LMN_ATRN_NET-like_EGF"/>
</dbReference>
<comment type="function">
    <text evidence="1">Binding to cells via a high affinity receptor, laminin is thought to mediate the attachment, migration and organization of cells into tissues during embryonic development by interacting with other extracellular matrix components.</text>
</comment>
<evidence type="ECO:0000256" key="4">
    <source>
        <dbReference type="ARBA" id="ARBA00022530"/>
    </source>
</evidence>
<protein>
    <recommendedName>
        <fullName evidence="24">Laminin subunit alpha-1</fullName>
    </recommendedName>
</protein>
<dbReference type="FunFam" id="2.10.25.10:FF:000094">
    <property type="entry name" value="Laminin subunit alpha-2"/>
    <property type="match status" value="1"/>
</dbReference>
<dbReference type="InterPro" id="IPR002049">
    <property type="entry name" value="LE_dom"/>
</dbReference>
<evidence type="ECO:0000256" key="3">
    <source>
        <dbReference type="ARBA" id="ARBA00022525"/>
    </source>
</evidence>
<comment type="subcellular location">
    <subcellularLocation>
        <location evidence="2">Secreted</location>
        <location evidence="2">Extracellular space</location>
        <location evidence="2">Extracellular matrix</location>
        <location evidence="2">Basement membrane</location>
    </subcellularLocation>
</comment>
<dbReference type="FunFam" id="2.10.25.10:FF:000082">
    <property type="entry name" value="Laminin subunit alpha 1"/>
    <property type="match status" value="2"/>
</dbReference>
<feature type="domain" description="Laminin EGF-like" evidence="19">
    <location>
        <begin position="1390"/>
        <end position="1438"/>
    </location>
</feature>
<evidence type="ECO:0000256" key="14">
    <source>
        <dbReference type="PROSITE-ProRule" id="PRU00460"/>
    </source>
</evidence>
<feature type="domain" description="Laminin EGF-like" evidence="19">
    <location>
        <begin position="789"/>
        <end position="846"/>
    </location>
</feature>
<comment type="caution">
    <text evidence="14">Lacks conserved residue(s) required for the propagation of feature annotation.</text>
</comment>
<dbReference type="GO" id="GO:0048514">
    <property type="term" value="P:blood vessel morphogenesis"/>
    <property type="evidence" value="ECO:0007669"/>
    <property type="project" value="TreeGrafter"/>
</dbReference>
<evidence type="ECO:0000256" key="15">
    <source>
        <dbReference type="SAM" id="Coils"/>
    </source>
</evidence>
<dbReference type="InterPro" id="IPR000034">
    <property type="entry name" value="Laminin_IV"/>
</dbReference>
<dbReference type="Pfam" id="PF02210">
    <property type="entry name" value="Laminin_G_2"/>
    <property type="match status" value="1"/>
</dbReference>
<keyword evidence="10 14" id="KW-1015">Disulfide bond</keyword>
<feature type="disulfide bond" evidence="14">
    <location>
        <begin position="758"/>
        <end position="767"/>
    </location>
</feature>
<keyword evidence="8" id="KW-0130">Cell adhesion</keyword>
<dbReference type="Pfam" id="PF06008">
    <property type="entry name" value="Laminin_I"/>
    <property type="match status" value="1"/>
</dbReference>
<evidence type="ECO:0000256" key="12">
    <source>
        <dbReference type="ARBA" id="ARBA00023292"/>
    </source>
</evidence>
<feature type="domain" description="Laminin N-terminal" evidence="21">
    <location>
        <begin position="18"/>
        <end position="269"/>
    </location>
</feature>
<feature type="domain" description="Laminin EGF-like" evidence="19">
    <location>
        <begin position="847"/>
        <end position="899"/>
    </location>
</feature>
<dbReference type="FunFam" id="2.10.25.10:FF:000033">
    <property type="entry name" value="Laminin subunit alpha 2"/>
    <property type="match status" value="2"/>
</dbReference>
<dbReference type="GO" id="GO:0009887">
    <property type="term" value="P:animal organ morphogenesis"/>
    <property type="evidence" value="ECO:0007669"/>
    <property type="project" value="TreeGrafter"/>
</dbReference>
<evidence type="ECO:0000256" key="11">
    <source>
        <dbReference type="ARBA" id="ARBA00023180"/>
    </source>
</evidence>
<dbReference type="Gene3D" id="2.10.25.10">
    <property type="entry name" value="Laminin"/>
    <property type="match status" value="12"/>
</dbReference>
<feature type="region of interest" description="Disordered" evidence="16">
    <location>
        <begin position="2673"/>
        <end position="2696"/>
    </location>
</feature>
<evidence type="ECO:0000256" key="13">
    <source>
        <dbReference type="PROSITE-ProRule" id="PRU00122"/>
    </source>
</evidence>
<dbReference type="Gene3D" id="2.60.120.260">
    <property type="entry name" value="Galactose-binding domain-like"/>
    <property type="match status" value="1"/>
</dbReference>
<feature type="disulfide bond" evidence="14">
    <location>
        <begin position="1044"/>
        <end position="1061"/>
    </location>
</feature>
<dbReference type="GO" id="GO:0005102">
    <property type="term" value="F:signaling receptor binding"/>
    <property type="evidence" value="ECO:0007669"/>
    <property type="project" value="InterPro"/>
</dbReference>
<dbReference type="PROSITE" id="PS51115">
    <property type="entry name" value="LAMININ_IVA"/>
    <property type="match status" value="2"/>
</dbReference>
<evidence type="ECO:0000256" key="9">
    <source>
        <dbReference type="ARBA" id="ARBA00023054"/>
    </source>
</evidence>
<feature type="disulfide bond" evidence="14">
    <location>
        <begin position="472"/>
        <end position="481"/>
    </location>
</feature>
<feature type="disulfide bond" evidence="14">
    <location>
        <begin position="1115"/>
        <end position="1124"/>
    </location>
</feature>
<gene>
    <name evidence="22" type="ORF">ANANG_G00088430</name>
</gene>
<dbReference type="Gene3D" id="2.60.120.200">
    <property type="match status" value="5"/>
</dbReference>
<dbReference type="SUPFAM" id="SSF49899">
    <property type="entry name" value="Concanavalin A-like lectins/glucanases"/>
    <property type="match status" value="5"/>
</dbReference>
<dbReference type="CDD" id="cd00110">
    <property type="entry name" value="LamG"/>
    <property type="match status" value="5"/>
</dbReference>
<dbReference type="InterPro" id="IPR008211">
    <property type="entry name" value="Laminin_N"/>
</dbReference>
<feature type="domain" description="Laminin EGF-like" evidence="19">
    <location>
        <begin position="1496"/>
        <end position="1542"/>
    </location>
</feature>
<keyword evidence="5 17" id="KW-0732">Signal</keyword>
<keyword evidence="6" id="KW-0677">Repeat</keyword>
<dbReference type="GO" id="GO:0045995">
    <property type="term" value="P:regulation of embryonic development"/>
    <property type="evidence" value="ECO:0007669"/>
    <property type="project" value="InterPro"/>
</dbReference>
<dbReference type="FunFam" id="2.60.120.260:FF:000017">
    <property type="entry name" value="Laminin subunit alpha 2"/>
    <property type="match status" value="1"/>
</dbReference>
<feature type="disulfide bond" evidence="14">
    <location>
        <begin position="1042"/>
        <end position="1054"/>
    </location>
</feature>
<evidence type="ECO:0000256" key="1">
    <source>
        <dbReference type="ARBA" id="ARBA00002418"/>
    </source>
</evidence>
<feature type="domain" description="Laminin EGF-like" evidence="19">
    <location>
        <begin position="454"/>
        <end position="501"/>
    </location>
</feature>
<accession>A0A9D3MPF0</accession>
<feature type="disulfide bond" evidence="14">
    <location>
        <begin position="429"/>
        <end position="438"/>
    </location>
</feature>